<feature type="domain" description="HTH araC/xylS-type" evidence="4">
    <location>
        <begin position="213"/>
        <end position="314"/>
    </location>
</feature>
<proteinExistence type="predicted"/>
<dbReference type="InterPro" id="IPR009057">
    <property type="entry name" value="Homeodomain-like_sf"/>
</dbReference>
<evidence type="ECO:0000259" key="4">
    <source>
        <dbReference type="PROSITE" id="PS01124"/>
    </source>
</evidence>
<dbReference type="Pfam" id="PF14525">
    <property type="entry name" value="AraC_binding_2"/>
    <property type="match status" value="1"/>
</dbReference>
<dbReference type="Pfam" id="PF12833">
    <property type="entry name" value="HTH_18"/>
    <property type="match status" value="1"/>
</dbReference>
<dbReference type="SMART" id="SM00342">
    <property type="entry name" value="HTH_ARAC"/>
    <property type="match status" value="1"/>
</dbReference>
<protein>
    <submittedName>
        <fullName evidence="5">AraC-like DNA-binding protein</fullName>
    </submittedName>
</protein>
<organism evidence="5 6">
    <name type="scientific">Hydrogenophaga palleronii</name>
    <dbReference type="NCBI Taxonomy" id="65655"/>
    <lineage>
        <taxon>Bacteria</taxon>
        <taxon>Pseudomonadati</taxon>
        <taxon>Pseudomonadota</taxon>
        <taxon>Betaproteobacteria</taxon>
        <taxon>Burkholderiales</taxon>
        <taxon>Comamonadaceae</taxon>
        <taxon>Hydrogenophaga</taxon>
    </lineage>
</organism>
<dbReference type="EMBL" id="JAVDWU010000008">
    <property type="protein sequence ID" value="MDR7151707.1"/>
    <property type="molecule type" value="Genomic_DNA"/>
</dbReference>
<dbReference type="PROSITE" id="PS01124">
    <property type="entry name" value="HTH_ARAC_FAMILY_2"/>
    <property type="match status" value="1"/>
</dbReference>
<gene>
    <name evidence="5" type="ORF">J2W49_003683</name>
</gene>
<comment type="caution">
    <text evidence="5">The sequence shown here is derived from an EMBL/GenBank/DDBJ whole genome shotgun (WGS) entry which is preliminary data.</text>
</comment>
<dbReference type="Gene3D" id="1.10.10.60">
    <property type="entry name" value="Homeodomain-like"/>
    <property type="match status" value="1"/>
</dbReference>
<dbReference type="SUPFAM" id="SSF51215">
    <property type="entry name" value="Regulatory protein AraC"/>
    <property type="match status" value="1"/>
</dbReference>
<dbReference type="PRINTS" id="PR00032">
    <property type="entry name" value="HTHARAC"/>
</dbReference>
<evidence type="ECO:0000256" key="2">
    <source>
        <dbReference type="ARBA" id="ARBA00023125"/>
    </source>
</evidence>
<name>A0ABU1WQY0_9BURK</name>
<keyword evidence="3" id="KW-0804">Transcription</keyword>
<keyword evidence="6" id="KW-1185">Reference proteome</keyword>
<evidence type="ECO:0000313" key="5">
    <source>
        <dbReference type="EMBL" id="MDR7151707.1"/>
    </source>
</evidence>
<sequence>MTLLLNTDTVPPRERLAYWTDMICNTYVQLECDAISCDRFTGSIDSRSMPGLDLSVVNSGAQRVLRTRHQIARANDDYFLVSIQTRGQGVLRQDGRDALLNPGDFALYDSTRAYELHFEGDFQQIVLKLPGEPLRSAVRDTEKLTATTVSGRAGAGHLMIGMIKTLWEDVDALEPASAVAVAGGVLNILVAGLQTLPASKSRGVSSLTSYHLTRIKREIDARLRNPALLVGDVAQDLGISVGHIHRLFRQEATTPAQYIWSRRLDMCSRDLVDPHRAGHSISEIAFSWGFNDAAHFSRSFRERFGVSPREWRHRSLPN</sequence>
<keyword evidence="2" id="KW-0238">DNA-binding</keyword>
<dbReference type="InterPro" id="IPR020449">
    <property type="entry name" value="Tscrpt_reg_AraC-type_HTH"/>
</dbReference>
<accession>A0ABU1WQY0</accession>
<evidence type="ECO:0000256" key="1">
    <source>
        <dbReference type="ARBA" id="ARBA00023015"/>
    </source>
</evidence>
<evidence type="ECO:0000256" key="3">
    <source>
        <dbReference type="ARBA" id="ARBA00023163"/>
    </source>
</evidence>
<dbReference type="NCBIfam" id="NF007243">
    <property type="entry name" value="PRK09685.1"/>
    <property type="match status" value="1"/>
</dbReference>
<evidence type="ECO:0000313" key="6">
    <source>
        <dbReference type="Proteomes" id="UP001265700"/>
    </source>
</evidence>
<dbReference type="Proteomes" id="UP001265700">
    <property type="component" value="Unassembled WGS sequence"/>
</dbReference>
<dbReference type="PANTHER" id="PTHR46796">
    <property type="entry name" value="HTH-TYPE TRANSCRIPTIONAL ACTIVATOR RHAS-RELATED"/>
    <property type="match status" value="1"/>
</dbReference>
<dbReference type="InterPro" id="IPR050204">
    <property type="entry name" value="AraC_XylS_family_regulators"/>
</dbReference>
<dbReference type="InterPro" id="IPR035418">
    <property type="entry name" value="AraC-bd_2"/>
</dbReference>
<dbReference type="SUPFAM" id="SSF46689">
    <property type="entry name" value="Homeodomain-like"/>
    <property type="match status" value="1"/>
</dbReference>
<reference evidence="5 6" key="1">
    <citation type="submission" date="2023-07" db="EMBL/GenBank/DDBJ databases">
        <title>Sorghum-associated microbial communities from plants grown in Nebraska, USA.</title>
        <authorList>
            <person name="Schachtman D."/>
        </authorList>
    </citation>
    <scope>NUCLEOTIDE SEQUENCE [LARGE SCALE GENOMIC DNA]</scope>
    <source>
        <strain evidence="5 6">4249</strain>
    </source>
</reference>
<keyword evidence="1" id="KW-0805">Transcription regulation</keyword>
<dbReference type="InterPro" id="IPR037923">
    <property type="entry name" value="HTH-like"/>
</dbReference>
<dbReference type="InterPro" id="IPR018060">
    <property type="entry name" value="HTH_AraC"/>
</dbReference>
<dbReference type="RefSeq" id="WP_310319574.1">
    <property type="nucleotide sequence ID" value="NZ_JAVDWU010000008.1"/>
</dbReference>
<dbReference type="PANTHER" id="PTHR46796:SF6">
    <property type="entry name" value="ARAC SUBFAMILY"/>
    <property type="match status" value="1"/>
</dbReference>